<accession>A0ABS3Q090</accession>
<name>A0ABS3Q090_9FLAO</name>
<proteinExistence type="predicted"/>
<keyword evidence="2" id="KW-1185">Reference proteome</keyword>
<reference evidence="1 2" key="1">
    <citation type="submission" date="2021-03" db="EMBL/GenBank/DDBJ databases">
        <title>Isolation and description of Capnocytophaga bilenii sp. nov., a novel Capnocytophaga species, isolated from a gingivitis subject.</title>
        <authorList>
            <person name="Antezack A."/>
            <person name="Monnet-Corti V."/>
            <person name="La Scola B."/>
        </authorList>
    </citation>
    <scope>NUCLEOTIDE SEQUENCE [LARGE SCALE GENOMIC DNA]</scope>
    <source>
        <strain evidence="1 2">Marseille-Q4570</strain>
    </source>
</reference>
<sequence length="109" mass="12653">MKDIVLLNVRILAGAYIRQVDKDNTLIACRNLLQLSYKKGLLHKNPFDEEGNLNIDTVIKESDLTNLGKRLFDDLADKWFTYTDRTQKYDNITILEKYFNNLNNIGNVS</sequence>
<dbReference type="RefSeq" id="WP_208059402.1">
    <property type="nucleotide sequence ID" value="NZ_JAGDYP010000010.1"/>
</dbReference>
<protein>
    <submittedName>
        <fullName evidence="1">Uncharacterized protein</fullName>
    </submittedName>
</protein>
<evidence type="ECO:0000313" key="2">
    <source>
        <dbReference type="Proteomes" id="UP000681610"/>
    </source>
</evidence>
<dbReference type="EMBL" id="JAGDYP010000010">
    <property type="protein sequence ID" value="MBO1885009.1"/>
    <property type="molecule type" value="Genomic_DNA"/>
</dbReference>
<comment type="caution">
    <text evidence="1">The sequence shown here is derived from an EMBL/GenBank/DDBJ whole genome shotgun (WGS) entry which is preliminary data.</text>
</comment>
<organism evidence="1 2">
    <name type="scientific">Capnocytophaga bilenii</name>
    <dbReference type="NCBI Taxonomy" id="2819369"/>
    <lineage>
        <taxon>Bacteria</taxon>
        <taxon>Pseudomonadati</taxon>
        <taxon>Bacteroidota</taxon>
        <taxon>Flavobacteriia</taxon>
        <taxon>Flavobacteriales</taxon>
        <taxon>Flavobacteriaceae</taxon>
        <taxon>Capnocytophaga</taxon>
    </lineage>
</organism>
<evidence type="ECO:0000313" key="1">
    <source>
        <dbReference type="EMBL" id="MBO1885009.1"/>
    </source>
</evidence>
<dbReference type="Proteomes" id="UP000681610">
    <property type="component" value="Unassembled WGS sequence"/>
</dbReference>
<gene>
    <name evidence="1" type="ORF">J4N46_11445</name>
</gene>